<keyword evidence="10" id="KW-1185">Reference proteome</keyword>
<keyword evidence="2" id="KW-0433">Leucine-rich repeat</keyword>
<evidence type="ECO:0000256" key="4">
    <source>
        <dbReference type="ARBA" id="ARBA00022857"/>
    </source>
</evidence>
<dbReference type="PRINTS" id="PR00019">
    <property type="entry name" value="LEURICHRPT"/>
</dbReference>
<dbReference type="SUPFAM" id="SSF51735">
    <property type="entry name" value="NAD(P)-binding Rossmann-fold domains"/>
    <property type="match status" value="1"/>
</dbReference>
<evidence type="ECO:0000259" key="6">
    <source>
        <dbReference type="Pfam" id="PF03807"/>
    </source>
</evidence>
<dbReference type="PROSITE" id="PS00521">
    <property type="entry name" value="P5CR"/>
    <property type="match status" value="1"/>
</dbReference>
<gene>
    <name evidence="9" type="ORF">AXG93_2960s1330</name>
</gene>
<keyword evidence="5" id="KW-0560">Oxidoreductase</keyword>
<feature type="domain" description="Pyrroline-5-carboxylate reductase dimerisation" evidence="7">
    <location>
        <begin position="876"/>
        <end position="980"/>
    </location>
</feature>
<dbReference type="HAMAP" id="MF_01925">
    <property type="entry name" value="P5C_reductase"/>
    <property type="match status" value="1"/>
</dbReference>
<dbReference type="InterPro" id="IPR029036">
    <property type="entry name" value="P5CR_dimer"/>
</dbReference>
<evidence type="ECO:0000256" key="1">
    <source>
        <dbReference type="ARBA" id="ARBA00005525"/>
    </source>
</evidence>
<evidence type="ECO:0000313" key="9">
    <source>
        <dbReference type="EMBL" id="OAE28954.1"/>
    </source>
</evidence>
<evidence type="ECO:0000259" key="7">
    <source>
        <dbReference type="Pfam" id="PF14748"/>
    </source>
</evidence>
<protein>
    <recommendedName>
        <fullName evidence="11">Pyrroline-5-carboxylate reductase</fullName>
    </recommendedName>
</protein>
<dbReference type="SUPFAM" id="SSF52058">
    <property type="entry name" value="L domain-like"/>
    <property type="match status" value="2"/>
</dbReference>
<dbReference type="Pfam" id="PF23598">
    <property type="entry name" value="LRR_14"/>
    <property type="match status" value="1"/>
</dbReference>
<dbReference type="SMART" id="SM00364">
    <property type="entry name" value="LRR_BAC"/>
    <property type="match status" value="15"/>
</dbReference>
<dbReference type="AlphaFoldDB" id="A0A176W7J1"/>
<dbReference type="Gene3D" id="3.80.10.10">
    <property type="entry name" value="Ribonuclease Inhibitor"/>
    <property type="match status" value="4"/>
</dbReference>
<comment type="similarity">
    <text evidence="1">Belongs to the pyrroline-5-carboxylate reductase family.</text>
</comment>
<dbReference type="FunFam" id="1.10.3730.10:FF:000001">
    <property type="entry name" value="Pyrroline-5-carboxylate reductase"/>
    <property type="match status" value="1"/>
</dbReference>
<dbReference type="Pfam" id="PF13855">
    <property type="entry name" value="LRR_8"/>
    <property type="match status" value="3"/>
</dbReference>
<dbReference type="PANTHER" id="PTHR45752">
    <property type="entry name" value="LEUCINE-RICH REPEAT-CONTAINING"/>
    <property type="match status" value="1"/>
</dbReference>
<dbReference type="SMART" id="SM00369">
    <property type="entry name" value="LRR_TYP"/>
    <property type="match status" value="16"/>
</dbReference>
<dbReference type="Proteomes" id="UP000077202">
    <property type="component" value="Unassembled WGS sequence"/>
</dbReference>
<evidence type="ECO:0000259" key="8">
    <source>
        <dbReference type="Pfam" id="PF23598"/>
    </source>
</evidence>
<organism evidence="9 10">
    <name type="scientific">Marchantia polymorpha subsp. ruderalis</name>
    <dbReference type="NCBI Taxonomy" id="1480154"/>
    <lineage>
        <taxon>Eukaryota</taxon>
        <taxon>Viridiplantae</taxon>
        <taxon>Streptophyta</taxon>
        <taxon>Embryophyta</taxon>
        <taxon>Marchantiophyta</taxon>
        <taxon>Marchantiopsida</taxon>
        <taxon>Marchantiidae</taxon>
        <taxon>Marchantiales</taxon>
        <taxon>Marchantiaceae</taxon>
        <taxon>Marchantia</taxon>
    </lineage>
</organism>
<dbReference type="PROSITE" id="PS51450">
    <property type="entry name" value="LRR"/>
    <property type="match status" value="5"/>
</dbReference>
<dbReference type="InterPro" id="IPR001611">
    <property type="entry name" value="Leu-rich_rpt"/>
</dbReference>
<dbReference type="Gene3D" id="1.10.3730.10">
    <property type="entry name" value="ProC C-terminal domain-like"/>
    <property type="match status" value="1"/>
</dbReference>
<dbReference type="SMART" id="SM00365">
    <property type="entry name" value="LRR_SD22"/>
    <property type="match status" value="5"/>
</dbReference>
<dbReference type="InterPro" id="IPR032675">
    <property type="entry name" value="LRR_dom_sf"/>
</dbReference>
<dbReference type="GO" id="GO:0004735">
    <property type="term" value="F:pyrroline-5-carboxylate reductase activity"/>
    <property type="evidence" value="ECO:0007669"/>
    <property type="project" value="InterPro"/>
</dbReference>
<dbReference type="InterPro" id="IPR008927">
    <property type="entry name" value="6-PGluconate_DH-like_C_sf"/>
</dbReference>
<feature type="domain" description="Disease resistance R13L4/SHOC-2-like LRR" evidence="8">
    <location>
        <begin position="48"/>
        <end position="177"/>
    </location>
</feature>
<accession>A0A176W7J1</accession>
<dbReference type="EMBL" id="LVLJ01001566">
    <property type="protein sequence ID" value="OAE28954.1"/>
    <property type="molecule type" value="Genomic_DNA"/>
</dbReference>
<dbReference type="Pfam" id="PF03807">
    <property type="entry name" value="F420_oxidored"/>
    <property type="match status" value="1"/>
</dbReference>
<keyword evidence="3" id="KW-0677">Repeat</keyword>
<feature type="domain" description="Pyrroline-5-carboxylate reductase catalytic N-terminal" evidence="6">
    <location>
        <begin position="673"/>
        <end position="767"/>
    </location>
</feature>
<evidence type="ECO:0000256" key="5">
    <source>
        <dbReference type="ARBA" id="ARBA00023002"/>
    </source>
</evidence>
<dbReference type="InterPro" id="IPR050715">
    <property type="entry name" value="LRR-SigEffector_domain"/>
</dbReference>
<dbReference type="Pfam" id="PF14748">
    <property type="entry name" value="P5CR_dimer"/>
    <property type="match status" value="1"/>
</dbReference>
<comment type="caution">
    <text evidence="9">The sequence shown here is derived from an EMBL/GenBank/DDBJ whole genome shotgun (WGS) entry which is preliminary data.</text>
</comment>
<sequence length="982" mass="105908">MLTSMIVVRIEVPPDVYKMLDTVGTDEKWWEVVELQKLILAHNNITVLSEDLGKITSLTLLNVSHNQLTSLPAAISELSLLKVIDISHNKIAELPSEIGAVVSLTRLHCASNLMASLPPSLGNLKNLVELKVPNNSLTELPEELCQCSRLTVLDLEGNKLTQIPDNILGNFSNLTELNASKNFLKGIPSDVGQLKKLIRLDVHQNRITDVPPSLAGCTGLIELFLGDNNLTSIPVEMKSLGALSTLDLHANQLKELPKELCELQLSVLDVSNNNLSGLPAELGNMSSLRKLVLVGNPLRSLRSTLVSGPTPALLKFLRSRLQDEESEAKMSAPVSGNIFVTDVPDQVVYAARQAAATKVLSLSGKSLASVPQAAWESDSLTSLDLSRNQIKDLPSELSNCTSLEVLLVPDNKIEEWPAQTLASLPRLRQLVLARNPLRNIPSGAFGSVEKLKILDLSGISGQLPPAPAFSLMPLLEELRLSRLRLREIPSDIPEMLGLRILDLSENSLTTVPETLSQLTKLEELDLANNNITTLSPKLGLLEPTMRSLKLEGNPLRRQVVDRSIDLQTTFCNMKPQTVKRTNSEPVKAPAIANLKDPNSLPPSCFRSSSAEKRIFEVRRVFAAAVKGGEIVKIAFRRRCSFARSIWGAMDLLRVATGLTTRAAMGFELAESTRLGFIGAGQMAEAIARGLVNKGVIPAHRITTSDISPSRQKVFQGFGVSVQPSNADVAANSDVLIVAVKPQYVPVVLSDASSQLTKNHLVVSIAAGVALKDLEVLPWFHLFSSIDFSLFSDELLSLVRYHSGRNWTCNCRLAKCGDTEMSQPDLTRRADLNSALLLVSVVEFRRSLSPGTLATTEDVELVKGLFSALGQIHVVKESLLNAVTGLSGSGPAYVFIAIEALADGGVAAGLPRDVARSLAAQTVLGAAKMVIETGKHPGQLKDEVASPAGTTIAGIHELEKAGFRAALMNAVIAATKRGDEMSG</sequence>
<evidence type="ECO:0000256" key="3">
    <source>
        <dbReference type="ARBA" id="ARBA00022737"/>
    </source>
</evidence>
<reference evidence="9" key="1">
    <citation type="submission" date="2016-03" db="EMBL/GenBank/DDBJ databases">
        <title>Mechanisms controlling the formation of the plant cell surface in tip-growing cells are functionally conserved among land plants.</title>
        <authorList>
            <person name="Honkanen S."/>
            <person name="Jones V.A."/>
            <person name="Morieri G."/>
            <person name="Champion C."/>
            <person name="Hetherington A.J."/>
            <person name="Kelly S."/>
            <person name="Saint-Marcoux D."/>
            <person name="Proust H."/>
            <person name="Prescott H."/>
            <person name="Dolan L."/>
        </authorList>
    </citation>
    <scope>NUCLEOTIDE SEQUENCE [LARGE SCALE GENOMIC DNA]</scope>
    <source>
        <tissue evidence="9">Whole gametophyte</tissue>
    </source>
</reference>
<dbReference type="InterPro" id="IPR055414">
    <property type="entry name" value="LRR_R13L4/SHOC2-like"/>
</dbReference>
<dbReference type="Gene3D" id="3.40.50.720">
    <property type="entry name" value="NAD(P)-binding Rossmann-like Domain"/>
    <property type="match status" value="1"/>
</dbReference>
<name>A0A176W7J1_MARPO</name>
<keyword evidence="4" id="KW-0521">NADP</keyword>
<evidence type="ECO:0008006" key="11">
    <source>
        <dbReference type="Google" id="ProtNLM"/>
    </source>
</evidence>
<evidence type="ECO:0000313" key="10">
    <source>
        <dbReference type="Proteomes" id="UP000077202"/>
    </source>
</evidence>
<dbReference type="InterPro" id="IPR028939">
    <property type="entry name" value="P5C_Rdtase_cat_N"/>
</dbReference>
<dbReference type="InterPro" id="IPR053790">
    <property type="entry name" value="P5CR-like_CS"/>
</dbReference>
<dbReference type="Pfam" id="PF00560">
    <property type="entry name" value="LRR_1"/>
    <property type="match status" value="2"/>
</dbReference>
<dbReference type="InterPro" id="IPR003591">
    <property type="entry name" value="Leu-rich_rpt_typical-subtyp"/>
</dbReference>
<dbReference type="InterPro" id="IPR036291">
    <property type="entry name" value="NAD(P)-bd_dom_sf"/>
</dbReference>
<dbReference type="InterPro" id="IPR000304">
    <property type="entry name" value="Pyrroline-COOH_reductase"/>
</dbReference>
<dbReference type="PANTHER" id="PTHR45752:SF187">
    <property type="entry name" value="LEUCINE-RICH REPEAT AND IQ DOMAIN-CONTAINING PROTEIN 4"/>
    <property type="match status" value="1"/>
</dbReference>
<dbReference type="SUPFAM" id="SSF48179">
    <property type="entry name" value="6-phosphogluconate dehydrogenase C-terminal domain-like"/>
    <property type="match status" value="1"/>
</dbReference>
<proteinExistence type="inferred from homology"/>
<evidence type="ECO:0000256" key="2">
    <source>
        <dbReference type="ARBA" id="ARBA00022614"/>
    </source>
</evidence>
<dbReference type="FunFam" id="3.80.10.10:FF:000116">
    <property type="entry name" value="Leucine-rich repeat-containing protein 40"/>
    <property type="match status" value="1"/>
</dbReference>